<evidence type="ECO:0000256" key="6">
    <source>
        <dbReference type="SAM" id="Phobius"/>
    </source>
</evidence>
<keyword evidence="8" id="KW-1185">Reference proteome</keyword>
<gene>
    <name evidence="7" type="ORF">GRX66_01955</name>
</gene>
<accession>A0A6B0SFM0</accession>
<evidence type="ECO:0000313" key="8">
    <source>
        <dbReference type="Proteomes" id="UP000471521"/>
    </source>
</evidence>
<evidence type="ECO:0000256" key="1">
    <source>
        <dbReference type="ARBA" id="ARBA00004141"/>
    </source>
</evidence>
<dbReference type="EMBL" id="WUUU01000005">
    <property type="protein sequence ID" value="MXR19426.1"/>
    <property type="molecule type" value="Genomic_DNA"/>
</dbReference>
<dbReference type="InterPro" id="IPR002549">
    <property type="entry name" value="AI-2E-like"/>
</dbReference>
<organism evidence="7 8">
    <name type="scientific">Halobacterium bonnevillei</name>
    <dbReference type="NCBI Taxonomy" id="2692200"/>
    <lineage>
        <taxon>Archaea</taxon>
        <taxon>Methanobacteriati</taxon>
        <taxon>Methanobacteriota</taxon>
        <taxon>Stenosarchaea group</taxon>
        <taxon>Halobacteria</taxon>
        <taxon>Halobacteriales</taxon>
        <taxon>Halobacteriaceae</taxon>
        <taxon>Halobacterium</taxon>
    </lineage>
</organism>
<feature type="transmembrane region" description="Helical" evidence="6">
    <location>
        <begin position="143"/>
        <end position="165"/>
    </location>
</feature>
<name>A0A6B0SFM0_9EURY</name>
<sequence>MDAPEFDRARAVWWTLAVVLAGVFAFTVYSFIGTFVLGVFIYYATRPVYRRLQRWVRPPTVAAIVALVTLALPAMLLAAYTTAVGLQELDQLLTTQDVDLGALGALLEPYLDVSSVVQDPEAFLNQPSVQDALQKTADNALDYIGFLTSFIVHIFAVIIIAFYLLRDDHQLAAWFRRRFTDGAGVSTAYGRAVDNDFSNIFFGNILFAFATGIIAAVSYWTLNAFSPASIAIPYPVLLGLVTGVASLIPIIGIKLVWVPLAGWLGVVAVQQDAGYGFVAVFVAVAAVIVDFVPDLLLRPYVSGRNLHLGLVILAYVFGPLLWGWYGLFLGPMVLVLVVHFVRLVLPELLAGEQIEPEPLGRDVWTDGRHGTVQTRVSDFRTDGASEDADTTNTN</sequence>
<comment type="similarity">
    <text evidence="2">Belongs to the autoinducer-2 exporter (AI-2E) (TC 2.A.86) family.</text>
</comment>
<evidence type="ECO:0000256" key="2">
    <source>
        <dbReference type="ARBA" id="ARBA00009773"/>
    </source>
</evidence>
<evidence type="ECO:0000256" key="4">
    <source>
        <dbReference type="ARBA" id="ARBA00022989"/>
    </source>
</evidence>
<keyword evidence="4 6" id="KW-1133">Transmembrane helix</keyword>
<dbReference type="Pfam" id="PF01594">
    <property type="entry name" value="AI-2E_transport"/>
    <property type="match status" value="1"/>
</dbReference>
<dbReference type="GO" id="GO:0016020">
    <property type="term" value="C:membrane"/>
    <property type="evidence" value="ECO:0007669"/>
    <property type="project" value="UniProtKB-SubCell"/>
</dbReference>
<dbReference type="OrthoDB" id="282734at2157"/>
<feature type="transmembrane region" description="Helical" evidence="6">
    <location>
        <begin position="200"/>
        <end position="222"/>
    </location>
</feature>
<feature type="transmembrane region" description="Helical" evidence="6">
    <location>
        <begin position="12"/>
        <end position="43"/>
    </location>
</feature>
<keyword evidence="5 6" id="KW-0472">Membrane</keyword>
<dbReference type="PANTHER" id="PTHR21716">
    <property type="entry name" value="TRANSMEMBRANE PROTEIN"/>
    <property type="match status" value="1"/>
</dbReference>
<proteinExistence type="inferred from homology"/>
<feature type="transmembrane region" description="Helical" evidence="6">
    <location>
        <begin position="305"/>
        <end position="322"/>
    </location>
</feature>
<reference evidence="7 8" key="1">
    <citation type="submission" date="2019-12" db="EMBL/GenBank/DDBJ databases">
        <title>Isolation and characterization of three novel carbon monoxide-oxidizing members of Halobacteria from salione crusts and soils.</title>
        <authorList>
            <person name="Myers M.R."/>
            <person name="King G.M."/>
        </authorList>
    </citation>
    <scope>NUCLEOTIDE SEQUENCE [LARGE SCALE GENOMIC DNA]</scope>
    <source>
        <strain evidence="7 8">PCN9</strain>
    </source>
</reference>
<dbReference type="AlphaFoldDB" id="A0A6B0SFM0"/>
<protein>
    <submittedName>
        <fullName evidence="7">AI-2E family transporter</fullName>
    </submittedName>
</protein>
<comment type="subcellular location">
    <subcellularLocation>
        <location evidence="1">Membrane</location>
        <topology evidence="1">Multi-pass membrane protein</topology>
    </subcellularLocation>
</comment>
<feature type="transmembrane region" description="Helical" evidence="6">
    <location>
        <begin position="63"/>
        <end position="86"/>
    </location>
</feature>
<feature type="transmembrane region" description="Helical" evidence="6">
    <location>
        <begin position="273"/>
        <end position="293"/>
    </location>
</feature>
<dbReference type="Proteomes" id="UP000471521">
    <property type="component" value="Unassembled WGS sequence"/>
</dbReference>
<dbReference type="RefSeq" id="WP_159525014.1">
    <property type="nucleotide sequence ID" value="NZ_WUUU01000005.1"/>
</dbReference>
<keyword evidence="3 6" id="KW-0812">Transmembrane</keyword>
<evidence type="ECO:0000313" key="7">
    <source>
        <dbReference type="EMBL" id="MXR19426.1"/>
    </source>
</evidence>
<evidence type="ECO:0000256" key="5">
    <source>
        <dbReference type="ARBA" id="ARBA00023136"/>
    </source>
</evidence>
<dbReference type="PANTHER" id="PTHR21716:SF4">
    <property type="entry name" value="TRANSMEMBRANE PROTEIN 245"/>
    <property type="match status" value="1"/>
</dbReference>
<evidence type="ECO:0000256" key="3">
    <source>
        <dbReference type="ARBA" id="ARBA00022692"/>
    </source>
</evidence>
<feature type="transmembrane region" description="Helical" evidence="6">
    <location>
        <begin position="234"/>
        <end position="253"/>
    </location>
</feature>
<comment type="caution">
    <text evidence="7">The sequence shown here is derived from an EMBL/GenBank/DDBJ whole genome shotgun (WGS) entry which is preliminary data.</text>
</comment>